<keyword evidence="5" id="KW-1133">Transmembrane helix</keyword>
<keyword evidence="2" id="KW-0813">Transport</keyword>
<dbReference type="GO" id="GO:0015297">
    <property type="term" value="F:antiporter activity"/>
    <property type="evidence" value="ECO:0007669"/>
    <property type="project" value="UniProtKB-KW"/>
</dbReference>
<evidence type="ECO:0000256" key="4">
    <source>
        <dbReference type="ARBA" id="ARBA00022692"/>
    </source>
</evidence>
<evidence type="ECO:0000256" key="3">
    <source>
        <dbReference type="ARBA" id="ARBA00022449"/>
    </source>
</evidence>
<evidence type="ECO:0000256" key="2">
    <source>
        <dbReference type="ARBA" id="ARBA00022448"/>
    </source>
</evidence>
<evidence type="ECO:0000313" key="9">
    <source>
        <dbReference type="EMBL" id="QEL10502.1"/>
    </source>
</evidence>
<feature type="domain" description="Cation/H+ exchanger transmembrane" evidence="8">
    <location>
        <begin position="15"/>
        <end position="398"/>
    </location>
</feature>
<evidence type="ECO:0000256" key="5">
    <source>
        <dbReference type="ARBA" id="ARBA00022989"/>
    </source>
</evidence>
<keyword evidence="10" id="KW-1185">Reference proteome</keyword>
<organism evidence="9 10">
    <name type="scientific">Kushneria phosphatilytica</name>
    <dbReference type="NCBI Taxonomy" id="657387"/>
    <lineage>
        <taxon>Bacteria</taxon>
        <taxon>Pseudomonadati</taxon>
        <taxon>Pseudomonadota</taxon>
        <taxon>Gammaproteobacteria</taxon>
        <taxon>Oceanospirillales</taxon>
        <taxon>Halomonadaceae</taxon>
        <taxon>Kushneria</taxon>
    </lineage>
</organism>
<dbReference type="PANTHER" id="PTHR32507:SF8">
    <property type="entry name" value="CNH1P"/>
    <property type="match status" value="1"/>
</dbReference>
<dbReference type="STRING" id="657387.BH688_00915"/>
<reference evidence="9 10" key="1">
    <citation type="submission" date="2019-08" db="EMBL/GenBank/DDBJ databases">
        <title>Complete genome sequence of Kushneria sp. YCWA18, a halophilic phosphate-solubilizing bacterium isolated from Daqiao saltern in China.</title>
        <authorList>
            <person name="Du G.-X."/>
            <person name="Qu L.-Y."/>
        </authorList>
    </citation>
    <scope>NUCLEOTIDE SEQUENCE [LARGE SCALE GENOMIC DNA]</scope>
    <source>
        <strain evidence="9 10">YCWA18</strain>
    </source>
</reference>
<dbReference type="GO" id="GO:1902600">
    <property type="term" value="P:proton transmembrane transport"/>
    <property type="evidence" value="ECO:0007669"/>
    <property type="project" value="InterPro"/>
</dbReference>
<evidence type="ECO:0000256" key="7">
    <source>
        <dbReference type="ARBA" id="ARBA00023136"/>
    </source>
</evidence>
<comment type="subcellular location">
    <subcellularLocation>
        <location evidence="1">Cell membrane</location>
        <topology evidence="1">Multi-pass membrane protein</topology>
    </subcellularLocation>
</comment>
<dbReference type="PANTHER" id="PTHR32507">
    <property type="entry name" value="NA(+)/H(+) ANTIPORTER 1"/>
    <property type="match status" value="1"/>
</dbReference>
<keyword evidence="3" id="KW-0050">Antiport</keyword>
<evidence type="ECO:0000259" key="8">
    <source>
        <dbReference type="Pfam" id="PF00999"/>
    </source>
</evidence>
<evidence type="ECO:0000256" key="1">
    <source>
        <dbReference type="ARBA" id="ARBA00004651"/>
    </source>
</evidence>
<keyword evidence="4" id="KW-0812">Transmembrane</keyword>
<dbReference type="OrthoDB" id="9810860at2"/>
<dbReference type="KEGG" id="kuy:FY550_04665"/>
<dbReference type="RefSeq" id="WP_070976073.1">
    <property type="nucleotide sequence ID" value="NZ_CP043420.1"/>
</dbReference>
<name>A0A1S1P3F9_9GAMM</name>
<proteinExistence type="predicted"/>
<gene>
    <name evidence="9" type="ORF">FY550_04665</name>
</gene>
<dbReference type="GO" id="GO:0005886">
    <property type="term" value="C:plasma membrane"/>
    <property type="evidence" value="ECO:0007669"/>
    <property type="project" value="UniProtKB-SubCell"/>
</dbReference>
<dbReference type="EMBL" id="CP043420">
    <property type="protein sequence ID" value="QEL10502.1"/>
    <property type="molecule type" value="Genomic_DNA"/>
</dbReference>
<keyword evidence="7" id="KW-0472">Membrane</keyword>
<sequence>MEPHIIILGGLGLLILLVAWMPILLRNVPLSLPILCILIGFGLFSWLGNPNFDPRAFPSLTQLLTELTVIISLAGAGLRIDRRLIPGEWTNTARLLGLTMPLTIAIITLLAVGVLGMPWATALLLGAVIAPTDPVLAADVQVGPPRSGPRDEVRFSLTSEAGLNDGLAFPFIYLAIALAAHQGELGSWLWSWLGVDVLWRVAAGAGAGWLIGRVLGAMMFHRSRISLARKGPGFAALGVTFVAYTGAEAIQGYGFIAVFVAAMVLRIQEDEHDFHIRLHDFSVEIEHLLMMLLLVLFGGFLAGPLLTDLSWPIAIVGVLILFLVRPLAGLLGLLGSGMPSSDRGIVSLFGIRGIGSFYYLAYAVSHGQFERIDEVWTLVGFVVLISVIFHGISSGHLLGWRDRLRQRMAARSSRK</sequence>
<dbReference type="Proteomes" id="UP000322553">
    <property type="component" value="Chromosome"/>
</dbReference>
<accession>A0A1S1P3F9</accession>
<dbReference type="AlphaFoldDB" id="A0A1S1P3F9"/>
<evidence type="ECO:0000313" key="10">
    <source>
        <dbReference type="Proteomes" id="UP000322553"/>
    </source>
</evidence>
<evidence type="ECO:0000256" key="6">
    <source>
        <dbReference type="ARBA" id="ARBA00023065"/>
    </source>
</evidence>
<keyword evidence="6" id="KW-0406">Ion transport</keyword>
<dbReference type="Pfam" id="PF00999">
    <property type="entry name" value="Na_H_Exchanger"/>
    <property type="match status" value="1"/>
</dbReference>
<protein>
    <submittedName>
        <fullName evidence="9">Sodium:proton antiporter</fullName>
    </submittedName>
</protein>
<dbReference type="InterPro" id="IPR006153">
    <property type="entry name" value="Cation/H_exchanger_TM"/>
</dbReference>